<dbReference type="OrthoDB" id="6891462at2"/>
<dbReference type="EMBL" id="CP014870">
    <property type="protein sequence ID" value="ANJ58457.1"/>
    <property type="molecule type" value="Genomic_DNA"/>
</dbReference>
<gene>
    <name evidence="1" type="ORF">PMA3_26175</name>
</gene>
<name>A0A191YZY4_9PSED</name>
<dbReference type="KEGG" id="psil:PMA3_26175"/>
<sequence>MTTITARLNYMRDTLLGPIAKSVECNVVITPITPGAFQVQVLSPVPDDLHKAHSLTIFISSAKHLTGTVAHTRPLENGDLELQIDV</sequence>
<dbReference type="RefSeq" id="WP_064679893.1">
    <property type="nucleotide sequence ID" value="NZ_CP014870.1"/>
</dbReference>
<evidence type="ECO:0000313" key="2">
    <source>
        <dbReference type="Proteomes" id="UP000078354"/>
    </source>
</evidence>
<evidence type="ECO:0000313" key="1">
    <source>
        <dbReference type="EMBL" id="ANJ58457.1"/>
    </source>
</evidence>
<proteinExistence type="predicted"/>
<dbReference type="Proteomes" id="UP000078354">
    <property type="component" value="Chromosome"/>
</dbReference>
<dbReference type="AlphaFoldDB" id="A0A191YZY4"/>
<keyword evidence="2" id="KW-1185">Reference proteome</keyword>
<protein>
    <submittedName>
        <fullName evidence="1">Uncharacterized protein</fullName>
    </submittedName>
</protein>
<accession>A0A191YZY4</accession>
<reference evidence="1 2" key="1">
    <citation type="journal article" date="2018" name="Syst. Appl. Microbiol.">
        <title>Pseudomonas silesiensis sp. nov. strain A3T isolated from a biological pesticide sewage treatment plant and analysis of the complete genome sequence.</title>
        <authorList>
            <person name="Kaminski M.A."/>
            <person name="Furmanczyk E.M."/>
            <person name="Sobczak A."/>
            <person name="Dziembowski A."/>
            <person name="Lipinski L."/>
        </authorList>
    </citation>
    <scope>NUCLEOTIDE SEQUENCE [LARGE SCALE GENOMIC DNA]</scope>
    <source>
        <strain evidence="1 2">A3</strain>
    </source>
</reference>
<organism evidence="1 2">
    <name type="scientific">Pseudomonas silesiensis</name>
    <dbReference type="NCBI Taxonomy" id="1853130"/>
    <lineage>
        <taxon>Bacteria</taxon>
        <taxon>Pseudomonadati</taxon>
        <taxon>Pseudomonadota</taxon>
        <taxon>Gammaproteobacteria</taxon>
        <taxon>Pseudomonadales</taxon>
        <taxon>Pseudomonadaceae</taxon>
        <taxon>Pseudomonas</taxon>
    </lineage>
</organism>